<protein>
    <submittedName>
        <fullName evidence="2">Uncharacterized protein</fullName>
    </submittedName>
</protein>
<sequence>MRLSLPSLLLFTFLLAGAAWSISIAVHELIGHGGHCAIDITCTWRYADAMYFDGDYGSHAVSKWQIASGSLVQIALSFLAMLILWLAPPRGFAPYVFLWSLLGAGFIQSGAYIAFGQFIHPGMDWARLVNVAGGGWQPKSLAITGGILLVIAGVLACRRLMPRVETENSAITGLPVVMTAYLGFSVTAVAAAFFVPSDDRLFMLFGGIGSGALFMFWFLFAALPKGGPTRVLRNSTSGIAILMPVIIIAAYVVLLGRGIHF</sequence>
<keyword evidence="1" id="KW-0472">Membrane</keyword>
<name>A0AAE9ZA60_9PROT</name>
<feature type="transmembrane region" description="Helical" evidence="1">
    <location>
        <begin position="201"/>
        <end position="223"/>
    </location>
</feature>
<evidence type="ECO:0000313" key="2">
    <source>
        <dbReference type="EMBL" id="WDI30414.1"/>
    </source>
</evidence>
<dbReference type="KEGG" id="hfl:PUV54_10635"/>
<evidence type="ECO:0000256" key="1">
    <source>
        <dbReference type="SAM" id="Phobius"/>
    </source>
</evidence>
<keyword evidence="1" id="KW-0812">Transmembrane</keyword>
<proteinExistence type="predicted"/>
<organism evidence="2 3">
    <name type="scientific">Hyphococcus flavus</name>
    <dbReference type="NCBI Taxonomy" id="1866326"/>
    <lineage>
        <taxon>Bacteria</taxon>
        <taxon>Pseudomonadati</taxon>
        <taxon>Pseudomonadota</taxon>
        <taxon>Alphaproteobacteria</taxon>
        <taxon>Parvularculales</taxon>
        <taxon>Parvularculaceae</taxon>
        <taxon>Hyphococcus</taxon>
    </lineage>
</organism>
<keyword evidence="1" id="KW-1133">Transmembrane helix</keyword>
<evidence type="ECO:0000313" key="3">
    <source>
        <dbReference type="Proteomes" id="UP001214043"/>
    </source>
</evidence>
<gene>
    <name evidence="2" type="ORF">PUV54_10635</name>
</gene>
<feature type="transmembrane region" description="Helical" evidence="1">
    <location>
        <begin position="96"/>
        <end position="120"/>
    </location>
</feature>
<feature type="transmembrane region" description="Helical" evidence="1">
    <location>
        <begin position="173"/>
        <end position="195"/>
    </location>
</feature>
<dbReference type="RefSeq" id="WP_274492216.1">
    <property type="nucleotide sequence ID" value="NZ_CP118166.1"/>
</dbReference>
<accession>A0AAE9ZA60</accession>
<reference evidence="2" key="1">
    <citation type="submission" date="2023-02" db="EMBL/GenBank/DDBJ databases">
        <title>Genome sequence of Hyphococcus flavus.</title>
        <authorList>
            <person name="Rong J.-C."/>
            <person name="Zhao Q."/>
            <person name="Yi M."/>
            <person name="Wu J.-Y."/>
        </authorList>
    </citation>
    <scope>NUCLEOTIDE SEQUENCE</scope>
    <source>
        <strain evidence="2">MCCC 1K03223</strain>
    </source>
</reference>
<dbReference type="EMBL" id="CP118166">
    <property type="protein sequence ID" value="WDI30414.1"/>
    <property type="molecule type" value="Genomic_DNA"/>
</dbReference>
<keyword evidence="3" id="KW-1185">Reference proteome</keyword>
<feature type="transmembrane region" description="Helical" evidence="1">
    <location>
        <begin position="235"/>
        <end position="254"/>
    </location>
</feature>
<dbReference type="AlphaFoldDB" id="A0AAE9ZA60"/>
<dbReference type="Proteomes" id="UP001214043">
    <property type="component" value="Chromosome"/>
</dbReference>
<feature type="transmembrane region" description="Helical" evidence="1">
    <location>
        <begin position="140"/>
        <end position="161"/>
    </location>
</feature>
<feature type="transmembrane region" description="Helical" evidence="1">
    <location>
        <begin position="66"/>
        <end position="87"/>
    </location>
</feature>